<organism evidence="5 6">
    <name type="scientific">Trypanosoma theileri</name>
    <dbReference type="NCBI Taxonomy" id="67003"/>
    <lineage>
        <taxon>Eukaryota</taxon>
        <taxon>Discoba</taxon>
        <taxon>Euglenozoa</taxon>
        <taxon>Kinetoplastea</taxon>
        <taxon>Metakinetoplastina</taxon>
        <taxon>Trypanosomatida</taxon>
        <taxon>Trypanosomatidae</taxon>
        <taxon>Trypanosoma</taxon>
    </lineage>
</organism>
<keyword evidence="5" id="KW-0969">Cilium</keyword>
<gene>
    <name evidence="5" type="ORF">TM35_000013530</name>
</gene>
<dbReference type="RefSeq" id="XP_028887542.1">
    <property type="nucleotide sequence ID" value="XM_029021034.1"/>
</dbReference>
<feature type="domain" description="Flagellar attachment zone protein 1 conserved" evidence="3">
    <location>
        <begin position="416"/>
        <end position="506"/>
    </location>
</feature>
<evidence type="ECO:0000259" key="3">
    <source>
        <dbReference type="Pfam" id="PF23398"/>
    </source>
</evidence>
<keyword evidence="6" id="KW-1185">Reference proteome</keyword>
<name>A0A1X0P980_9TRYP</name>
<dbReference type="Gene3D" id="1.10.287.1490">
    <property type="match status" value="1"/>
</dbReference>
<accession>A0A1X0P980</accession>
<dbReference type="GO" id="GO:0005856">
    <property type="term" value="C:cytoskeleton"/>
    <property type="evidence" value="ECO:0007669"/>
    <property type="project" value="TreeGrafter"/>
</dbReference>
<feature type="domain" description="FAZ1 C-terminal region" evidence="4">
    <location>
        <begin position="984"/>
        <end position="1016"/>
    </location>
</feature>
<reference evidence="5 6" key="1">
    <citation type="submission" date="2017-03" db="EMBL/GenBank/DDBJ databases">
        <title>An alternative strategy for trypanosome survival in the mammalian bloodstream revealed through genome and transcriptome analysis of the ubiquitous bovine parasite Trypanosoma (Megatrypanum) theileri.</title>
        <authorList>
            <person name="Kelly S."/>
            <person name="Ivens A."/>
            <person name="Mott A."/>
            <person name="O'Neill E."/>
            <person name="Emms D."/>
            <person name="Macleod O."/>
            <person name="Voorheis P."/>
            <person name="Matthews J."/>
            <person name="Matthews K."/>
            <person name="Carrington M."/>
        </authorList>
    </citation>
    <scope>NUCLEOTIDE SEQUENCE [LARGE SCALE GENOMIC DNA]</scope>
    <source>
        <strain evidence="5">Edinburgh</strain>
    </source>
</reference>
<dbReference type="AlphaFoldDB" id="A0A1X0P980"/>
<sequence>MTLLTTIKKKSPELREGQVVAYDYVNSGELWQWTLGTVISLTEYTAVLQQWSVSQGDHNTLKSIISNEIEKEMKRMKMLQEQLSSARDKLAAIRSENEDRVSAARSVFEGAKEAVEAVDEVHMREVTTQQRPSAVAVAVLKAVLSLAQNEPTINNCLSWPEIQMEYRRPDAIMELIHADIAGRIYPAPESILSVLLDSRYSSAAAARDSDAISSLHQWVLSALAYQEAHSKLTTDTRVQVQNEAIASVIAGMKNCRLKIMKLKEELARGGSSASRGQVTSFTKTSVQATVPRSAVISVIPVDQAVSNCVLTDDEVDTVLDDAKCMRFQLKDQLKQMTDETIEFLAELHCLSMYTTELEEKRLYLREHYLLNILRNRDDENAGTRENELNNKIKEMQDIIDDLRKHDERWIYKEGPTVTTKHQKRFNGKNWDAVLEKKPEELLQRFKNEQSLACHIPDDCIQNVVFGVKPDGLEVSFDVQHPTSQTRDEINARLKEFPPRDMERMLRNIDTPKTGLDRAIVEVCHALDMADDKFRGLSFDEFIQELSGTGNLGDKDAYESEIGDLLMLLDKIHNENRSLQYTLEKSAEEFRRQTASTMREQEALRQRNDELHAEIGRLRDLVEKLRRLADDQASELELFKLQKTQANQMRTQRNLSEFKGENTAEPLYCVTLDELHEQVAQCKQAEDENAELERQLSDLKKANEDLLAKLNEAAKENEQIEGEIEKLRHDLLQVEKEAKDTTDKLHDVAHQLENKNAECQDMEKNLEKLENLLDSVKASEQEALTGIETRDNEIDGLRQKLENEINDHNKALAALEQKENENNALLQTVEQQQRELEVHRERRLAAYEARSHEPTLGPISFRSTNPGEGIEPRVLAAEPLLSVGMDEYTDYVQRCNQLQQENDGLGQQVQQLNDDIESLQNQLRQLEEENRNLGDELRDKNEAVNRAENDINQVMLDNEKLNNLLDEKTAEAQALATQNERASNENNNLTEEVERLNAENDKLTQDLQQKSADNERLAAEIDRLTDELQQKIAENENLADELEQKTADNEKLAAENERLLAEIDRLNDELQQKMAEIER</sequence>
<dbReference type="PANTHER" id="PTHR32083:SF48">
    <property type="entry name" value="TRANS-GOLGI NETWORK-LOCALIZED SYP41-INTERACTING PROTEIN 1"/>
    <property type="match status" value="1"/>
</dbReference>
<comment type="caution">
    <text evidence="5">The sequence shown here is derived from an EMBL/GenBank/DDBJ whole genome shotgun (WGS) entry which is preliminary data.</text>
</comment>
<feature type="coiled-coil region" evidence="2">
    <location>
        <begin position="674"/>
        <end position="841"/>
    </location>
</feature>
<dbReference type="PANTHER" id="PTHR32083">
    <property type="entry name" value="CILIA AND FLAGELLA-ASSOCIATED PROTEIN 58-RELATED"/>
    <property type="match status" value="1"/>
</dbReference>
<protein>
    <submittedName>
        <fullName evidence="5">Flagellar attachment zone protein 1</fullName>
    </submittedName>
</protein>
<proteinExistence type="predicted"/>
<feature type="non-terminal residue" evidence="5">
    <location>
        <position position="1078"/>
    </location>
</feature>
<evidence type="ECO:0000256" key="2">
    <source>
        <dbReference type="SAM" id="Coils"/>
    </source>
</evidence>
<evidence type="ECO:0000313" key="6">
    <source>
        <dbReference type="Proteomes" id="UP000192257"/>
    </source>
</evidence>
<dbReference type="Gene3D" id="1.20.920.20">
    <property type="match status" value="1"/>
</dbReference>
<evidence type="ECO:0000259" key="4">
    <source>
        <dbReference type="Pfam" id="PF23404"/>
    </source>
</evidence>
<dbReference type="VEuPathDB" id="TriTrypDB:TM35_000013530"/>
<dbReference type="Proteomes" id="UP000192257">
    <property type="component" value="Unassembled WGS sequence"/>
</dbReference>
<evidence type="ECO:0000313" key="5">
    <source>
        <dbReference type="EMBL" id="ORC93476.1"/>
    </source>
</evidence>
<dbReference type="InterPro" id="IPR056614">
    <property type="entry name" value="FAZ1_cons"/>
</dbReference>
<dbReference type="Pfam" id="PF23404">
    <property type="entry name" value="FAZ1_C"/>
    <property type="match status" value="2"/>
</dbReference>
<feature type="domain" description="FAZ1 C-terminal region" evidence="4">
    <location>
        <begin position="1017"/>
        <end position="1051"/>
    </location>
</feature>
<feature type="coiled-coil region" evidence="2">
    <location>
        <begin position="62"/>
        <end position="96"/>
    </location>
</feature>
<dbReference type="InterPro" id="IPR056615">
    <property type="entry name" value="FAZ1_C"/>
</dbReference>
<evidence type="ECO:0000256" key="1">
    <source>
        <dbReference type="ARBA" id="ARBA00023054"/>
    </source>
</evidence>
<keyword evidence="1 2" id="KW-0175">Coiled coil</keyword>
<dbReference type="GeneID" id="39980814"/>
<keyword evidence="5" id="KW-0966">Cell projection</keyword>
<dbReference type="Pfam" id="PF23398">
    <property type="entry name" value="FAZ1_cons"/>
    <property type="match status" value="1"/>
</dbReference>
<dbReference type="OrthoDB" id="10255522at2759"/>
<feature type="coiled-coil region" evidence="2">
    <location>
        <begin position="600"/>
        <end position="627"/>
    </location>
</feature>
<dbReference type="EMBL" id="NBCO01000001">
    <property type="protein sequence ID" value="ORC93476.1"/>
    <property type="molecule type" value="Genomic_DNA"/>
</dbReference>
<keyword evidence="5" id="KW-0282">Flagellum</keyword>
<feature type="coiled-coil region" evidence="2">
    <location>
        <begin position="894"/>
        <end position="1075"/>
    </location>
</feature>